<feature type="region of interest" description="Disordered" evidence="1">
    <location>
        <begin position="90"/>
        <end position="121"/>
    </location>
</feature>
<dbReference type="EMBL" id="ML120483">
    <property type="protein sequence ID" value="RPA91982.1"/>
    <property type="molecule type" value="Genomic_DNA"/>
</dbReference>
<protein>
    <submittedName>
        <fullName evidence="2">Uncharacterized protein</fullName>
    </submittedName>
</protein>
<gene>
    <name evidence="2" type="ORF">L873DRAFT_249621</name>
</gene>
<dbReference type="PROSITE" id="PS51257">
    <property type="entry name" value="PROKAR_LIPOPROTEIN"/>
    <property type="match status" value="1"/>
</dbReference>
<keyword evidence="3" id="KW-1185">Reference proteome</keyword>
<evidence type="ECO:0000313" key="2">
    <source>
        <dbReference type="EMBL" id="RPA91982.1"/>
    </source>
</evidence>
<proteinExistence type="predicted"/>
<dbReference type="Proteomes" id="UP000276215">
    <property type="component" value="Unassembled WGS sequence"/>
</dbReference>
<evidence type="ECO:0000313" key="3">
    <source>
        <dbReference type="Proteomes" id="UP000276215"/>
    </source>
</evidence>
<accession>A0A3N4J0T4</accession>
<feature type="compositionally biased region" description="Basic residues" evidence="1">
    <location>
        <begin position="103"/>
        <end position="113"/>
    </location>
</feature>
<evidence type="ECO:0000256" key="1">
    <source>
        <dbReference type="SAM" id="MobiDB-lite"/>
    </source>
</evidence>
<organism evidence="2 3">
    <name type="scientific">Choiromyces venosus 120613-1</name>
    <dbReference type="NCBI Taxonomy" id="1336337"/>
    <lineage>
        <taxon>Eukaryota</taxon>
        <taxon>Fungi</taxon>
        <taxon>Dikarya</taxon>
        <taxon>Ascomycota</taxon>
        <taxon>Pezizomycotina</taxon>
        <taxon>Pezizomycetes</taxon>
        <taxon>Pezizales</taxon>
        <taxon>Tuberaceae</taxon>
        <taxon>Choiromyces</taxon>
    </lineage>
</organism>
<name>A0A3N4J0T4_9PEZI</name>
<reference evidence="2 3" key="1">
    <citation type="journal article" date="2018" name="Nat. Ecol. Evol.">
        <title>Pezizomycetes genomes reveal the molecular basis of ectomycorrhizal truffle lifestyle.</title>
        <authorList>
            <person name="Murat C."/>
            <person name="Payen T."/>
            <person name="Noel B."/>
            <person name="Kuo A."/>
            <person name="Morin E."/>
            <person name="Chen J."/>
            <person name="Kohler A."/>
            <person name="Krizsan K."/>
            <person name="Balestrini R."/>
            <person name="Da Silva C."/>
            <person name="Montanini B."/>
            <person name="Hainaut M."/>
            <person name="Levati E."/>
            <person name="Barry K.W."/>
            <person name="Belfiori B."/>
            <person name="Cichocki N."/>
            <person name="Clum A."/>
            <person name="Dockter R.B."/>
            <person name="Fauchery L."/>
            <person name="Guy J."/>
            <person name="Iotti M."/>
            <person name="Le Tacon F."/>
            <person name="Lindquist E.A."/>
            <person name="Lipzen A."/>
            <person name="Malagnac F."/>
            <person name="Mello A."/>
            <person name="Molinier V."/>
            <person name="Miyauchi S."/>
            <person name="Poulain J."/>
            <person name="Riccioni C."/>
            <person name="Rubini A."/>
            <person name="Sitrit Y."/>
            <person name="Splivallo R."/>
            <person name="Traeger S."/>
            <person name="Wang M."/>
            <person name="Zifcakova L."/>
            <person name="Wipf D."/>
            <person name="Zambonelli A."/>
            <person name="Paolocci F."/>
            <person name="Nowrousian M."/>
            <person name="Ottonello S."/>
            <person name="Baldrian P."/>
            <person name="Spatafora J.W."/>
            <person name="Henrissat B."/>
            <person name="Nagy L.G."/>
            <person name="Aury J.M."/>
            <person name="Wincker P."/>
            <person name="Grigoriev I.V."/>
            <person name="Bonfante P."/>
            <person name="Martin F.M."/>
        </authorList>
    </citation>
    <scope>NUCLEOTIDE SEQUENCE [LARGE SCALE GENOMIC DNA]</scope>
    <source>
        <strain evidence="2 3">120613-1</strain>
    </source>
</reference>
<dbReference type="AlphaFoldDB" id="A0A3N4J0T4"/>
<sequence length="121" mass="13958">MSLRAVSYCTVLKVRCYTSSRPSGLHLFFSISCQCCFFWLPLGASIAQYPYLCITSFASLYGRRGWWGQRRTLADLRGLPHHTGAYGLFTPWPAPRSASRKPPQLKKKKKEKKKDRERELN</sequence>